<dbReference type="InterPro" id="IPR000742">
    <property type="entry name" value="EGF"/>
</dbReference>
<dbReference type="Proteomes" id="UP000660262">
    <property type="component" value="Unassembled WGS sequence"/>
</dbReference>
<dbReference type="CDD" id="cd00054">
    <property type="entry name" value="EGF_CA"/>
    <property type="match status" value="1"/>
</dbReference>
<dbReference type="OrthoDB" id="10064100at2759"/>
<keyword evidence="3" id="KW-1133">Transmembrane helix</keyword>
<evidence type="ECO:0000256" key="2">
    <source>
        <dbReference type="SAM" id="MobiDB-lite"/>
    </source>
</evidence>
<dbReference type="Pfam" id="PF23106">
    <property type="entry name" value="EGF_Teneurin"/>
    <property type="match status" value="1"/>
</dbReference>
<dbReference type="GO" id="GO:0004842">
    <property type="term" value="F:ubiquitin-protein transferase activity"/>
    <property type="evidence" value="ECO:0007669"/>
    <property type="project" value="InterPro"/>
</dbReference>
<organism evidence="7 8">
    <name type="scientific">Pycnococcus provasolii</name>
    <dbReference type="NCBI Taxonomy" id="41880"/>
    <lineage>
        <taxon>Eukaryota</taxon>
        <taxon>Viridiplantae</taxon>
        <taxon>Chlorophyta</taxon>
        <taxon>Pseudoscourfieldiophyceae</taxon>
        <taxon>Pseudoscourfieldiales</taxon>
        <taxon>Pycnococcaceae</taxon>
        <taxon>Pycnococcus</taxon>
    </lineage>
</organism>
<dbReference type="AlphaFoldDB" id="A0A830HUN5"/>
<keyword evidence="1" id="KW-0245">EGF-like domain</keyword>
<dbReference type="Pfam" id="PF04564">
    <property type="entry name" value="U-box"/>
    <property type="match status" value="1"/>
</dbReference>
<feature type="disulfide bond" evidence="1">
    <location>
        <begin position="245"/>
        <end position="254"/>
    </location>
</feature>
<dbReference type="PANTHER" id="PTHR46573">
    <property type="entry name" value="WD REPEAT, SAM AND U-BOX DOMAIN-CONTAINING PROTEIN 1"/>
    <property type="match status" value="1"/>
</dbReference>
<name>A0A830HUN5_9CHLO</name>
<comment type="caution">
    <text evidence="1">Lacks conserved residue(s) required for the propagation of feature annotation.</text>
</comment>
<dbReference type="GO" id="GO:0016567">
    <property type="term" value="P:protein ubiquitination"/>
    <property type="evidence" value="ECO:0007669"/>
    <property type="project" value="UniProtKB-UniPathway"/>
</dbReference>
<dbReference type="InterPro" id="IPR052085">
    <property type="entry name" value="WD-SAM-U-box"/>
</dbReference>
<keyword evidence="3" id="KW-0812">Transmembrane</keyword>
<keyword evidence="3" id="KW-0472">Membrane</keyword>
<feature type="domain" description="EGF-like" evidence="5">
    <location>
        <begin position="222"/>
        <end position="255"/>
    </location>
</feature>
<dbReference type="UniPathway" id="UPA00143"/>
<accession>A0A830HUN5</accession>
<dbReference type="PANTHER" id="PTHR46573:SF1">
    <property type="entry name" value="WD REPEAT, SAM AND U-BOX DOMAIN-CONTAINING PROTEIN 1"/>
    <property type="match status" value="1"/>
</dbReference>
<feature type="transmembrane region" description="Helical" evidence="3">
    <location>
        <begin position="278"/>
        <end position="298"/>
    </location>
</feature>
<feature type="region of interest" description="Disordered" evidence="2">
    <location>
        <begin position="523"/>
        <end position="588"/>
    </location>
</feature>
<feature type="domain" description="U-box" evidence="6">
    <location>
        <begin position="421"/>
        <end position="494"/>
    </location>
</feature>
<dbReference type="PROSITE" id="PS51698">
    <property type="entry name" value="U_BOX"/>
    <property type="match status" value="1"/>
</dbReference>
<evidence type="ECO:0008006" key="9">
    <source>
        <dbReference type="Google" id="ProtNLM"/>
    </source>
</evidence>
<feature type="chain" id="PRO_5032773870" description="U-box domain-containing protein" evidence="4">
    <location>
        <begin position="33"/>
        <end position="588"/>
    </location>
</feature>
<proteinExistence type="predicted"/>
<evidence type="ECO:0000256" key="4">
    <source>
        <dbReference type="SAM" id="SignalP"/>
    </source>
</evidence>
<dbReference type="InterPro" id="IPR013083">
    <property type="entry name" value="Znf_RING/FYVE/PHD"/>
</dbReference>
<dbReference type="PROSITE" id="PS00022">
    <property type="entry name" value="EGF_1"/>
    <property type="match status" value="1"/>
</dbReference>
<protein>
    <recommendedName>
        <fullName evidence="9">U-box domain-containing protein</fullName>
    </recommendedName>
</protein>
<dbReference type="SMART" id="SM00504">
    <property type="entry name" value="Ubox"/>
    <property type="match status" value="1"/>
</dbReference>
<dbReference type="PROSITE" id="PS50026">
    <property type="entry name" value="EGF_3"/>
    <property type="match status" value="1"/>
</dbReference>
<feature type="compositionally biased region" description="Acidic residues" evidence="2">
    <location>
        <begin position="344"/>
        <end position="369"/>
    </location>
</feature>
<dbReference type="EMBL" id="BNJQ01000031">
    <property type="protein sequence ID" value="GHP10822.1"/>
    <property type="molecule type" value="Genomic_DNA"/>
</dbReference>
<feature type="compositionally biased region" description="Polar residues" evidence="2">
    <location>
        <begin position="577"/>
        <end position="588"/>
    </location>
</feature>
<reference evidence="7" key="1">
    <citation type="submission" date="2020-10" db="EMBL/GenBank/DDBJ databases">
        <title>Unveiling of a novel bifunctional photoreceptor, Dualchrome1, isolated from a cosmopolitan green alga.</title>
        <authorList>
            <person name="Suzuki S."/>
            <person name="Kawachi M."/>
        </authorList>
    </citation>
    <scope>NUCLEOTIDE SEQUENCE</scope>
    <source>
        <strain evidence="7">NIES 2893</strain>
    </source>
</reference>
<evidence type="ECO:0000259" key="6">
    <source>
        <dbReference type="PROSITE" id="PS51698"/>
    </source>
</evidence>
<feature type="compositionally biased region" description="Acidic residues" evidence="2">
    <location>
        <begin position="551"/>
        <end position="562"/>
    </location>
</feature>
<sequence>MSACTHSLRRCRNTLILLWPLLFTTLFVSSQAEHVGLCDCQPATGLHGLECGYGRVMARFDHVSDQVDFVVPLSNAQCCTPCLPKNRTKFRANDPVVAVAHLGCTQANDYNGFMCNPGQFLVGFQNAVPLKNSFYFPEGRAQCCSLGYIFESQAQPLLLQTCADCQLDGLSLKYGNPGCLGMPNGGGAYVGFRSARLEKSTSGLVPVAPAECCGLCTADALPSDPCKALGDCGDHGSCDNGVCQCLGGYTGTRCDVPPPSSGDSDSKSEQFANFLKQATLFLLSAVAGCMCFICMCFPRHAIAERRRRGGDEEEPLIGSDDASDDEDDEDDETDSSVTMSPSEGESDEDDDEEDDDEEDGDEDHQEVDMEAGAGGDATCAAASEEEMKQKGSPATPAATGSLSAHRSRRAHAGSASGVRASVPKEFKCPITMRTMRDPVVCADGYTYERSAIQRWLRVKRCSPCTNEPVTSRRLVPNHSLRGMILAFNDSYGRCGKAAASIRKNMENELTDGGKAVALDVEADTPASEAHGPSASLEARDRDEPSGAVDEAATDEAATDEADANPGSSSEGDVELARNSSRQNSSPEQ</sequence>
<dbReference type="CDD" id="cd16655">
    <property type="entry name" value="RING-Ubox_WDSUB1-like"/>
    <property type="match status" value="1"/>
</dbReference>
<dbReference type="PROSITE" id="PS01186">
    <property type="entry name" value="EGF_2"/>
    <property type="match status" value="1"/>
</dbReference>
<feature type="signal peptide" evidence="4">
    <location>
        <begin position="1"/>
        <end position="32"/>
    </location>
</feature>
<dbReference type="Gene3D" id="3.30.40.10">
    <property type="entry name" value="Zinc/RING finger domain, C3HC4 (zinc finger)"/>
    <property type="match status" value="1"/>
</dbReference>
<evidence type="ECO:0000313" key="8">
    <source>
        <dbReference type="Proteomes" id="UP000660262"/>
    </source>
</evidence>
<keyword evidence="8" id="KW-1185">Reference proteome</keyword>
<gene>
    <name evidence="7" type="ORF">PPROV_000955300</name>
</gene>
<evidence type="ECO:0000256" key="1">
    <source>
        <dbReference type="PROSITE-ProRule" id="PRU00076"/>
    </source>
</evidence>
<keyword evidence="1" id="KW-1015">Disulfide bond</keyword>
<dbReference type="InterPro" id="IPR003613">
    <property type="entry name" value="Ubox_domain"/>
</dbReference>
<dbReference type="SUPFAM" id="SSF57850">
    <property type="entry name" value="RING/U-box"/>
    <property type="match status" value="1"/>
</dbReference>
<evidence type="ECO:0000259" key="5">
    <source>
        <dbReference type="PROSITE" id="PS50026"/>
    </source>
</evidence>
<feature type="compositionally biased region" description="Acidic residues" evidence="2">
    <location>
        <begin position="311"/>
        <end position="334"/>
    </location>
</feature>
<evidence type="ECO:0000256" key="3">
    <source>
        <dbReference type="SAM" id="Phobius"/>
    </source>
</evidence>
<comment type="caution">
    <text evidence="7">The sequence shown here is derived from an EMBL/GenBank/DDBJ whole genome shotgun (WGS) entry which is preliminary data.</text>
</comment>
<keyword evidence="4" id="KW-0732">Signal</keyword>
<feature type="region of interest" description="Disordered" evidence="2">
    <location>
        <begin position="307"/>
        <end position="419"/>
    </location>
</feature>
<evidence type="ECO:0000313" key="7">
    <source>
        <dbReference type="EMBL" id="GHP10822.1"/>
    </source>
</evidence>